<dbReference type="Gene3D" id="3.20.20.60">
    <property type="entry name" value="Phosphoenolpyruvate-binding domains"/>
    <property type="match status" value="1"/>
</dbReference>
<dbReference type="PANTHER" id="PTHR42905:SF16">
    <property type="entry name" value="CARBOXYPHOSPHONOENOLPYRUVATE PHOSPHONOMUTASE-LIKE PROTEIN (AFU_ORTHOLOGUE AFUA_5G07230)"/>
    <property type="match status" value="1"/>
</dbReference>
<evidence type="ECO:0000313" key="1">
    <source>
        <dbReference type="EMBL" id="OAQ71314.1"/>
    </source>
</evidence>
<organism evidence="1 2">
    <name type="scientific">Pochonia chlamydosporia 170</name>
    <dbReference type="NCBI Taxonomy" id="1380566"/>
    <lineage>
        <taxon>Eukaryota</taxon>
        <taxon>Fungi</taxon>
        <taxon>Dikarya</taxon>
        <taxon>Ascomycota</taxon>
        <taxon>Pezizomycotina</taxon>
        <taxon>Sordariomycetes</taxon>
        <taxon>Hypocreomycetidae</taxon>
        <taxon>Hypocreales</taxon>
        <taxon>Clavicipitaceae</taxon>
        <taxon>Pochonia</taxon>
    </lineage>
</organism>
<dbReference type="GeneID" id="28855267"/>
<dbReference type="OrthoDB" id="429143at2759"/>
<dbReference type="RefSeq" id="XP_018147851.1">
    <property type="nucleotide sequence ID" value="XM_018291273.1"/>
</dbReference>
<protein>
    <submittedName>
        <fullName evidence="1">Carboxyphosphonoenolpyruvate phosphonomutase-like protein</fullName>
    </submittedName>
</protein>
<dbReference type="InterPro" id="IPR039556">
    <property type="entry name" value="ICL/PEPM"/>
</dbReference>
<reference evidence="1 2" key="1">
    <citation type="journal article" date="2016" name="PLoS Pathog.">
        <title>Biosynthesis of antibiotic leucinostatins in bio-control fungus Purpureocillium lilacinum and their inhibition on phytophthora revealed by genome mining.</title>
        <authorList>
            <person name="Wang G."/>
            <person name="Liu Z."/>
            <person name="Lin R."/>
            <person name="Li E."/>
            <person name="Mao Z."/>
            <person name="Ling J."/>
            <person name="Yang Y."/>
            <person name="Yin W.B."/>
            <person name="Xie B."/>
        </authorList>
    </citation>
    <scope>NUCLEOTIDE SEQUENCE [LARGE SCALE GENOMIC DNA]</scope>
    <source>
        <strain evidence="1">170</strain>
    </source>
</reference>
<comment type="caution">
    <text evidence="1">The sequence shown here is derived from an EMBL/GenBank/DDBJ whole genome shotgun (WGS) entry which is preliminary data.</text>
</comment>
<evidence type="ECO:0000313" key="2">
    <source>
        <dbReference type="Proteomes" id="UP000078397"/>
    </source>
</evidence>
<sequence>MSSLNQTAQILRQLHKSGKPLVLANVYDVPSARAVAKLPSAKALATASYAIAQANNTTDDDLDLETNLRHGELIAGVAREFKKPLTVDVQDGYGDQLETAISRLIKIGVSGVNLEDYDNTTKKLMEKDVAVDRIKRAMAVARKEGVPDFALNARCDGFLHGRDLNEVVSRGKAYLEAGANTVFVWGGSRGVSRDEVKTLVEEFDGRLNVLLKFADDGLSIAQLADLGVARISIGPTLQIRAMEYLGKQADELLSQA</sequence>
<dbReference type="InterPro" id="IPR040442">
    <property type="entry name" value="Pyrv_kinase-like_dom_sf"/>
</dbReference>
<accession>A0A179G088</accession>
<dbReference type="PANTHER" id="PTHR42905">
    <property type="entry name" value="PHOSPHOENOLPYRUVATE CARBOXYLASE"/>
    <property type="match status" value="1"/>
</dbReference>
<dbReference type="CDD" id="cd00377">
    <property type="entry name" value="ICL_PEPM"/>
    <property type="match status" value="1"/>
</dbReference>
<dbReference type="AlphaFoldDB" id="A0A179G088"/>
<dbReference type="Proteomes" id="UP000078397">
    <property type="component" value="Unassembled WGS sequence"/>
</dbReference>
<name>A0A179G088_METCM</name>
<keyword evidence="2" id="KW-1185">Reference proteome</keyword>
<dbReference type="SUPFAM" id="SSF51621">
    <property type="entry name" value="Phosphoenolpyruvate/pyruvate domain"/>
    <property type="match status" value="1"/>
</dbReference>
<dbReference type="KEGG" id="pchm:VFPPC_13498"/>
<dbReference type="EMBL" id="LSBJ02000002">
    <property type="protein sequence ID" value="OAQ71314.1"/>
    <property type="molecule type" value="Genomic_DNA"/>
</dbReference>
<dbReference type="InterPro" id="IPR015813">
    <property type="entry name" value="Pyrv/PenolPyrv_kinase-like_dom"/>
</dbReference>
<gene>
    <name evidence="1" type="ORF">VFPPC_13498</name>
</gene>
<dbReference type="GO" id="GO:0003824">
    <property type="term" value="F:catalytic activity"/>
    <property type="evidence" value="ECO:0007669"/>
    <property type="project" value="InterPro"/>
</dbReference>
<dbReference type="Pfam" id="PF13714">
    <property type="entry name" value="PEP_mutase"/>
    <property type="match status" value="1"/>
</dbReference>
<proteinExistence type="predicted"/>